<proteinExistence type="predicted"/>
<sequence>MPRQTATRLIAPSERTLQSRTTAPAILTDFQSNRAEHTTPSPQDAQDKQLEGERNIALLTAVAEDLMHDDSPLTQLTHQPSPAYSVDEMLKEAMQDYRPKQHHRDPDSDIQGGMMMSSPAPSPPRFTSLQKGKRRLVAAPSVKGGIVCGATASPSTIARGMVMHIPSPSSIDQTFSGLDQPRAGPALNAKASTSATYRETMGCPTGAQVPNSGEPGVPEESQNACTGAVNAVKHGEEAYLELKQPSHGPPIYLMLHYPVRDPSPATTTQQTARLIGSLPGKHAPAGATTRVTIDNEQHPSFDGSLTDATPSEQFSMGYPSDTSHSGSAGMRLLQGCIDEQPWR</sequence>
<feature type="region of interest" description="Disordered" evidence="1">
    <location>
        <begin position="100"/>
        <end position="128"/>
    </location>
</feature>
<feature type="region of interest" description="Disordered" evidence="1">
    <location>
        <begin position="1"/>
        <end position="50"/>
    </location>
</feature>
<gene>
    <name evidence="2" type="ORF">IW261DRAFT_1416323</name>
</gene>
<organism evidence="2 3">
    <name type="scientific">Armillaria novae-zelandiae</name>
    <dbReference type="NCBI Taxonomy" id="153914"/>
    <lineage>
        <taxon>Eukaryota</taxon>
        <taxon>Fungi</taxon>
        <taxon>Dikarya</taxon>
        <taxon>Basidiomycota</taxon>
        <taxon>Agaricomycotina</taxon>
        <taxon>Agaricomycetes</taxon>
        <taxon>Agaricomycetidae</taxon>
        <taxon>Agaricales</taxon>
        <taxon>Marasmiineae</taxon>
        <taxon>Physalacriaceae</taxon>
        <taxon>Armillaria</taxon>
    </lineage>
</organism>
<dbReference type="EMBL" id="JAUEPR010000004">
    <property type="protein sequence ID" value="KAK0486545.1"/>
    <property type="molecule type" value="Genomic_DNA"/>
</dbReference>
<protein>
    <submittedName>
        <fullName evidence="2">Uncharacterized protein</fullName>
    </submittedName>
</protein>
<evidence type="ECO:0000313" key="3">
    <source>
        <dbReference type="Proteomes" id="UP001175227"/>
    </source>
</evidence>
<evidence type="ECO:0000313" key="2">
    <source>
        <dbReference type="EMBL" id="KAK0486545.1"/>
    </source>
</evidence>
<name>A0AA39PMG8_9AGAR</name>
<reference evidence="2" key="1">
    <citation type="submission" date="2023-06" db="EMBL/GenBank/DDBJ databases">
        <authorList>
            <consortium name="Lawrence Berkeley National Laboratory"/>
            <person name="Ahrendt S."/>
            <person name="Sahu N."/>
            <person name="Indic B."/>
            <person name="Wong-Bajracharya J."/>
            <person name="Merenyi Z."/>
            <person name="Ke H.-M."/>
            <person name="Monk M."/>
            <person name="Kocsube S."/>
            <person name="Drula E."/>
            <person name="Lipzen A."/>
            <person name="Balint B."/>
            <person name="Henrissat B."/>
            <person name="Andreopoulos B."/>
            <person name="Martin F.M."/>
            <person name="Harder C.B."/>
            <person name="Rigling D."/>
            <person name="Ford K.L."/>
            <person name="Foster G.D."/>
            <person name="Pangilinan J."/>
            <person name="Papanicolaou A."/>
            <person name="Barry K."/>
            <person name="LaButti K."/>
            <person name="Viragh M."/>
            <person name="Koriabine M."/>
            <person name="Yan M."/>
            <person name="Riley R."/>
            <person name="Champramary S."/>
            <person name="Plett K.L."/>
            <person name="Tsai I.J."/>
            <person name="Slot J."/>
            <person name="Sipos G."/>
            <person name="Plett J."/>
            <person name="Nagy L.G."/>
            <person name="Grigoriev I.V."/>
        </authorList>
    </citation>
    <scope>NUCLEOTIDE SEQUENCE</scope>
    <source>
        <strain evidence="2">ICMP 16352</strain>
    </source>
</reference>
<evidence type="ECO:0000256" key="1">
    <source>
        <dbReference type="SAM" id="MobiDB-lite"/>
    </source>
</evidence>
<dbReference type="Proteomes" id="UP001175227">
    <property type="component" value="Unassembled WGS sequence"/>
</dbReference>
<dbReference type="AlphaFoldDB" id="A0AA39PMG8"/>
<keyword evidence="3" id="KW-1185">Reference proteome</keyword>
<accession>A0AA39PMG8</accession>
<comment type="caution">
    <text evidence="2">The sequence shown here is derived from an EMBL/GenBank/DDBJ whole genome shotgun (WGS) entry which is preliminary data.</text>
</comment>
<feature type="compositionally biased region" description="Polar residues" evidence="1">
    <location>
        <begin position="29"/>
        <end position="44"/>
    </location>
</feature>